<evidence type="ECO:0000313" key="7">
    <source>
        <dbReference type="EMBL" id="TWP29770.1"/>
    </source>
</evidence>
<dbReference type="GO" id="GO:0006526">
    <property type="term" value="P:L-arginine biosynthetic process"/>
    <property type="evidence" value="ECO:0007669"/>
    <property type="project" value="TreeGrafter"/>
</dbReference>
<dbReference type="SUPFAM" id="SSF55031">
    <property type="entry name" value="Bacterial exopeptidase dimerisation domain"/>
    <property type="match status" value="1"/>
</dbReference>
<dbReference type="GO" id="GO:0046872">
    <property type="term" value="F:metal ion binding"/>
    <property type="evidence" value="ECO:0007669"/>
    <property type="project" value="UniProtKB-KW"/>
</dbReference>
<dbReference type="InterPro" id="IPR050072">
    <property type="entry name" value="Peptidase_M20A"/>
</dbReference>
<accession>A0A563DHY6</accession>
<dbReference type="InterPro" id="IPR002933">
    <property type="entry name" value="Peptidase_M20"/>
</dbReference>
<dbReference type="Proteomes" id="UP000319499">
    <property type="component" value="Unassembled WGS sequence"/>
</dbReference>
<dbReference type="PANTHER" id="PTHR43808">
    <property type="entry name" value="ACETYLORNITHINE DEACETYLASE"/>
    <property type="match status" value="1"/>
</dbReference>
<dbReference type="SUPFAM" id="SSF53187">
    <property type="entry name" value="Zn-dependent exopeptidases"/>
    <property type="match status" value="1"/>
</dbReference>
<dbReference type="CDD" id="cd05651">
    <property type="entry name" value="M20_ArgE_DapE-like"/>
    <property type="match status" value="1"/>
</dbReference>
<gene>
    <name evidence="7" type="ORF">ETU09_01980</name>
</gene>
<sequence length="360" mass="40200">MESIQKLTEKAIILLQNLIETPSFSGEEDKTALLIEAWFIHHQIPFQREKNNVWALNKHFDSSKPTLLLNSHQDTVRPNKGYTHDPFEALEKDGKIFGLGSNDAGGCLVSLLATFTYFYSREDLNYNLVIAASAEEENSGKFGLKSILEFLPKLDCAIVGEPTLMNLAIAERGLLVLDIIIKGTSSHAAHTNTDNAIYNSINIIQWFQTFEFEKKSEVLGPVKMSVTQINSGQQHNLVPDECKIVVDIRVNDCYTNEDILSTIKENIGSDKVIITPRSLHLKSSSIPKEHPLVQAGLKLGRETYGSPTISDQSVLYCPSLKMGPGDSLRSHTANEFIYKKEIEEAIPLYIELLNHTLTIS</sequence>
<dbReference type="InterPro" id="IPR036264">
    <property type="entry name" value="Bact_exopeptidase_dim_dom"/>
</dbReference>
<dbReference type="Pfam" id="PF01546">
    <property type="entry name" value="Peptidase_M20"/>
    <property type="match status" value="1"/>
</dbReference>
<feature type="domain" description="Peptidase M20 dimerisation" evidence="6">
    <location>
        <begin position="169"/>
        <end position="269"/>
    </location>
</feature>
<dbReference type="InterPro" id="IPR011650">
    <property type="entry name" value="Peptidase_M20_dimer"/>
</dbReference>
<dbReference type="OrthoDB" id="9792335at2"/>
<dbReference type="AlphaFoldDB" id="A0A563DHY6"/>
<evidence type="ECO:0000259" key="6">
    <source>
        <dbReference type="Pfam" id="PF07687"/>
    </source>
</evidence>
<dbReference type="EMBL" id="SELH01000013">
    <property type="protein sequence ID" value="TWP29770.1"/>
    <property type="molecule type" value="Genomic_DNA"/>
</dbReference>
<evidence type="ECO:0000256" key="2">
    <source>
        <dbReference type="ARBA" id="ARBA00022723"/>
    </source>
</evidence>
<keyword evidence="4" id="KW-0862">Zinc</keyword>
<comment type="cofactor">
    <cofactor evidence="1">
        <name>Zn(2+)</name>
        <dbReference type="ChEBI" id="CHEBI:29105"/>
    </cofactor>
</comment>
<evidence type="ECO:0000313" key="8">
    <source>
        <dbReference type="Proteomes" id="UP000319499"/>
    </source>
</evidence>
<dbReference type="PROSITE" id="PS00758">
    <property type="entry name" value="ARGE_DAPE_CPG2_1"/>
    <property type="match status" value="1"/>
</dbReference>
<protein>
    <submittedName>
        <fullName evidence="7">M20/M25/M40 family metallo-hydrolase</fullName>
    </submittedName>
</protein>
<keyword evidence="8" id="KW-1185">Reference proteome</keyword>
<dbReference type="GO" id="GO:0008777">
    <property type="term" value="F:acetylornithine deacetylase activity"/>
    <property type="evidence" value="ECO:0007669"/>
    <property type="project" value="TreeGrafter"/>
</dbReference>
<keyword evidence="2" id="KW-0479">Metal-binding</keyword>
<dbReference type="Gene3D" id="3.40.630.10">
    <property type="entry name" value="Zn peptidases"/>
    <property type="match status" value="1"/>
</dbReference>
<evidence type="ECO:0000256" key="1">
    <source>
        <dbReference type="ARBA" id="ARBA00001947"/>
    </source>
</evidence>
<dbReference type="InterPro" id="IPR001261">
    <property type="entry name" value="ArgE/DapE_CS"/>
</dbReference>
<keyword evidence="5" id="KW-0170">Cobalt</keyword>
<proteinExistence type="predicted"/>
<reference evidence="7 8" key="1">
    <citation type="submission" date="2019-02" db="EMBL/GenBank/DDBJ databases">
        <title>Apibacter muscae sp. nov.: a novel member of the house fly microbiota.</title>
        <authorList>
            <person name="Park R."/>
        </authorList>
    </citation>
    <scope>NUCLEOTIDE SEQUENCE [LARGE SCALE GENOMIC DNA]</scope>
    <source>
        <strain evidence="7 8">AL1</strain>
    </source>
</reference>
<dbReference type="Gene3D" id="3.30.70.360">
    <property type="match status" value="1"/>
</dbReference>
<evidence type="ECO:0000256" key="5">
    <source>
        <dbReference type="ARBA" id="ARBA00023285"/>
    </source>
</evidence>
<evidence type="ECO:0000256" key="3">
    <source>
        <dbReference type="ARBA" id="ARBA00022801"/>
    </source>
</evidence>
<evidence type="ECO:0000256" key="4">
    <source>
        <dbReference type="ARBA" id="ARBA00022833"/>
    </source>
</evidence>
<dbReference type="PANTHER" id="PTHR43808:SF31">
    <property type="entry name" value="N-ACETYL-L-CITRULLINE DEACETYLASE"/>
    <property type="match status" value="1"/>
</dbReference>
<comment type="caution">
    <text evidence="7">The sequence shown here is derived from an EMBL/GenBank/DDBJ whole genome shotgun (WGS) entry which is preliminary data.</text>
</comment>
<dbReference type="Pfam" id="PF07687">
    <property type="entry name" value="M20_dimer"/>
    <property type="match status" value="1"/>
</dbReference>
<keyword evidence="3 7" id="KW-0378">Hydrolase</keyword>
<dbReference type="RefSeq" id="WP_146291574.1">
    <property type="nucleotide sequence ID" value="NZ_SELH01000013.1"/>
</dbReference>
<name>A0A563DHY6_9FLAO</name>
<organism evidence="7 8">
    <name type="scientific">Apibacter muscae</name>
    <dbReference type="NCBI Taxonomy" id="2509004"/>
    <lineage>
        <taxon>Bacteria</taxon>
        <taxon>Pseudomonadati</taxon>
        <taxon>Bacteroidota</taxon>
        <taxon>Flavobacteriia</taxon>
        <taxon>Flavobacteriales</taxon>
        <taxon>Weeksellaceae</taxon>
        <taxon>Apibacter</taxon>
    </lineage>
</organism>